<comment type="subcellular location">
    <subcellularLocation>
        <location evidence="1">Membrane</location>
        <topology evidence="1">Multi-pass membrane protein</topology>
    </subcellularLocation>
</comment>
<dbReference type="Pfam" id="PF03073">
    <property type="entry name" value="TspO_MBR"/>
    <property type="match status" value="1"/>
</dbReference>
<evidence type="ECO:0000313" key="8">
    <source>
        <dbReference type="Proteomes" id="UP000269289"/>
    </source>
</evidence>
<feature type="transmembrane region" description="Helical" evidence="6">
    <location>
        <begin position="151"/>
        <end position="175"/>
    </location>
</feature>
<comment type="similarity">
    <text evidence="2">Belongs to the TspO/BZRP family.</text>
</comment>
<name>A0A3M2INX1_9CELL</name>
<protein>
    <submittedName>
        <fullName evidence="7">Tryptophan-rich sensory protein</fullName>
    </submittedName>
</protein>
<feature type="transmembrane region" description="Helical" evidence="6">
    <location>
        <begin position="25"/>
        <end position="47"/>
    </location>
</feature>
<dbReference type="InterPro" id="IPR004307">
    <property type="entry name" value="TspO_MBR"/>
</dbReference>
<keyword evidence="5 6" id="KW-0472">Membrane</keyword>
<dbReference type="Gene3D" id="1.20.1260.100">
    <property type="entry name" value="TspO/MBR protein"/>
    <property type="match status" value="1"/>
</dbReference>
<comment type="caution">
    <text evidence="7">The sequence shown here is derived from an EMBL/GenBank/DDBJ whole genome shotgun (WGS) entry which is preliminary data.</text>
</comment>
<dbReference type="EMBL" id="RFFI01000163">
    <property type="protein sequence ID" value="RMI03612.1"/>
    <property type="molecule type" value="Genomic_DNA"/>
</dbReference>
<dbReference type="CDD" id="cd15904">
    <property type="entry name" value="TSPO_MBR"/>
    <property type="match status" value="1"/>
</dbReference>
<evidence type="ECO:0000256" key="1">
    <source>
        <dbReference type="ARBA" id="ARBA00004141"/>
    </source>
</evidence>
<feature type="transmembrane region" description="Helical" evidence="6">
    <location>
        <begin position="67"/>
        <end position="88"/>
    </location>
</feature>
<evidence type="ECO:0000256" key="4">
    <source>
        <dbReference type="ARBA" id="ARBA00022989"/>
    </source>
</evidence>
<keyword evidence="3 6" id="KW-0812">Transmembrane</keyword>
<feature type="transmembrane region" description="Helical" evidence="6">
    <location>
        <begin position="124"/>
        <end position="144"/>
    </location>
</feature>
<keyword evidence="8" id="KW-1185">Reference proteome</keyword>
<evidence type="ECO:0000256" key="2">
    <source>
        <dbReference type="ARBA" id="ARBA00007524"/>
    </source>
</evidence>
<dbReference type="PANTHER" id="PTHR10057">
    <property type="entry name" value="PERIPHERAL-TYPE BENZODIAZEPINE RECEPTOR"/>
    <property type="match status" value="1"/>
</dbReference>
<accession>A0A3M2INX1</accession>
<sequence>MTTATQPRTDPHDSPAARTPLSRDWWVLVGLLLVNVAVAGGGSIASSSGVDGWYAEAAKPAWVPPNWVFAPVWTVLYVMMAVAAWLIWRRHGARTARTALVLYGVQLALNAAWTPVFFGAEQLGAGLVVILLLEVALVATIVAFHRLTPWVAWLLGPYLAWALYATTLNAGVLALA</sequence>
<evidence type="ECO:0000256" key="5">
    <source>
        <dbReference type="ARBA" id="ARBA00023136"/>
    </source>
</evidence>
<dbReference type="PIRSF" id="PIRSF005859">
    <property type="entry name" value="PBR"/>
    <property type="match status" value="1"/>
</dbReference>
<dbReference type="InterPro" id="IPR038330">
    <property type="entry name" value="TspO/MBR-related_sf"/>
</dbReference>
<evidence type="ECO:0000256" key="3">
    <source>
        <dbReference type="ARBA" id="ARBA00022692"/>
    </source>
</evidence>
<evidence type="ECO:0000313" key="7">
    <source>
        <dbReference type="EMBL" id="RMI03612.1"/>
    </source>
</evidence>
<dbReference type="Proteomes" id="UP000269289">
    <property type="component" value="Unassembled WGS sequence"/>
</dbReference>
<organism evidence="7 8">
    <name type="scientific">Cellulomonas triticagri</name>
    <dbReference type="NCBI Taxonomy" id="2483352"/>
    <lineage>
        <taxon>Bacteria</taxon>
        <taxon>Bacillati</taxon>
        <taxon>Actinomycetota</taxon>
        <taxon>Actinomycetes</taxon>
        <taxon>Micrococcales</taxon>
        <taxon>Cellulomonadaceae</taxon>
        <taxon>Cellulomonas</taxon>
    </lineage>
</organism>
<dbReference type="AlphaFoldDB" id="A0A3M2INX1"/>
<dbReference type="RefSeq" id="WP_122151177.1">
    <property type="nucleotide sequence ID" value="NZ_RFFI01000163.1"/>
</dbReference>
<dbReference type="GO" id="GO:0033013">
    <property type="term" value="P:tetrapyrrole metabolic process"/>
    <property type="evidence" value="ECO:0007669"/>
    <property type="project" value="UniProtKB-ARBA"/>
</dbReference>
<keyword evidence="4 6" id="KW-1133">Transmembrane helix</keyword>
<dbReference type="FunFam" id="1.20.1260.100:FF:000001">
    <property type="entry name" value="translocator protein 2"/>
    <property type="match status" value="1"/>
</dbReference>
<dbReference type="GO" id="GO:0016020">
    <property type="term" value="C:membrane"/>
    <property type="evidence" value="ECO:0007669"/>
    <property type="project" value="UniProtKB-SubCell"/>
</dbReference>
<dbReference type="PANTHER" id="PTHR10057:SF0">
    <property type="entry name" value="TRANSLOCATOR PROTEIN"/>
    <property type="match status" value="1"/>
</dbReference>
<reference evidence="7 8" key="1">
    <citation type="submission" date="2018-10" db="EMBL/GenBank/DDBJ databases">
        <title>Isolation, diversity and antifungal activity of actinobacteria from wheat.</title>
        <authorList>
            <person name="Han C."/>
        </authorList>
    </citation>
    <scope>NUCLEOTIDE SEQUENCE [LARGE SCALE GENOMIC DNA]</scope>
    <source>
        <strain evidence="7 8">NEAU-YY56</strain>
    </source>
</reference>
<dbReference type="OrthoDB" id="9795496at2"/>
<proteinExistence type="inferred from homology"/>
<evidence type="ECO:0000256" key="6">
    <source>
        <dbReference type="SAM" id="Phobius"/>
    </source>
</evidence>
<gene>
    <name evidence="7" type="ORF">EBM89_19005</name>
</gene>
<feature type="transmembrane region" description="Helical" evidence="6">
    <location>
        <begin position="100"/>
        <end position="118"/>
    </location>
</feature>